<feature type="region of interest" description="Disordered" evidence="1">
    <location>
        <begin position="1"/>
        <end position="20"/>
    </location>
</feature>
<dbReference type="SUPFAM" id="SSF81383">
    <property type="entry name" value="F-box domain"/>
    <property type="match status" value="1"/>
</dbReference>
<evidence type="ECO:0008006" key="4">
    <source>
        <dbReference type="Google" id="ProtNLM"/>
    </source>
</evidence>
<name>A0A4Y7SIC3_COPMI</name>
<comment type="caution">
    <text evidence="2">The sequence shown here is derived from an EMBL/GenBank/DDBJ whole genome shotgun (WGS) entry which is preliminary data.</text>
</comment>
<dbReference type="OrthoDB" id="2688364at2759"/>
<evidence type="ECO:0000313" key="2">
    <source>
        <dbReference type="EMBL" id="TEB21512.1"/>
    </source>
</evidence>
<organism evidence="2 3">
    <name type="scientific">Coprinellus micaceus</name>
    <name type="common">Glistening ink-cap mushroom</name>
    <name type="synonym">Coprinus micaceus</name>
    <dbReference type="NCBI Taxonomy" id="71717"/>
    <lineage>
        <taxon>Eukaryota</taxon>
        <taxon>Fungi</taxon>
        <taxon>Dikarya</taxon>
        <taxon>Basidiomycota</taxon>
        <taxon>Agaricomycotina</taxon>
        <taxon>Agaricomycetes</taxon>
        <taxon>Agaricomycetidae</taxon>
        <taxon>Agaricales</taxon>
        <taxon>Agaricineae</taxon>
        <taxon>Psathyrellaceae</taxon>
        <taxon>Coprinellus</taxon>
    </lineage>
</organism>
<gene>
    <name evidence="2" type="ORF">FA13DRAFT_1819433</name>
</gene>
<dbReference type="EMBL" id="QPFP01000108">
    <property type="protein sequence ID" value="TEB21512.1"/>
    <property type="molecule type" value="Genomic_DNA"/>
</dbReference>
<dbReference type="Proteomes" id="UP000298030">
    <property type="component" value="Unassembled WGS sequence"/>
</dbReference>
<protein>
    <recommendedName>
        <fullName evidence="4">F-box domain-containing protein</fullName>
    </recommendedName>
</protein>
<sequence>MDPISGVYPPGGPIESTRYMDPPGREIPADVWYEIVIRLRAPADVLSLLSTCRSLHAMLREKSTWVALLRAQCYHRSIFFPSYRIDGMSIQRLRHACRSPFMFAQLLEANSSLSSDQPLLEPSSKTYLKLGKPAVFYDTAFLVPGGRFLVQSRRGHLEVWDLGPPDAPVLAEPILMGESSTKPDAATHEMCDDKLAVRMVGDDTLRVAVASGYTTVNVYEVKPGSAKPTLRVIGTLVIDVDAPWFALVDWDMRCRDLHLTDNAVVIEITNFRHPVVWDFAAGWYALGPERPFPIVYHQRMVVGCGTVIETSISNDILVWSIAESELSAQPIIDGGSFTLWQVMPLFFNAPFKQDYHQLEVQPDEVHDTSEAFSTQHHVHFDLIYRQGGYSAIPPDPFTLYGSRYTLSIAQDDHLDATPISRYTLRRRTNFHLPPMQGVHLASHGPPAFPYTRGLMVTRRGCDRHAAFLWKGLCTYSLTPPSKGTLTGRHLMGGEGSEEQEVKSISNDVPVEAALTCLVGVHTTPDLGVCMASGRVYGGRTRVEGRRAMSFVSDFLPPWKGFSTRGTLT</sequence>
<accession>A0A4Y7SIC3</accession>
<dbReference type="AlphaFoldDB" id="A0A4Y7SIC3"/>
<evidence type="ECO:0000256" key="1">
    <source>
        <dbReference type="SAM" id="MobiDB-lite"/>
    </source>
</evidence>
<dbReference type="InterPro" id="IPR036047">
    <property type="entry name" value="F-box-like_dom_sf"/>
</dbReference>
<keyword evidence="3" id="KW-1185">Reference proteome</keyword>
<proteinExistence type="predicted"/>
<reference evidence="2 3" key="1">
    <citation type="journal article" date="2019" name="Nat. Ecol. Evol.">
        <title>Megaphylogeny resolves global patterns of mushroom evolution.</title>
        <authorList>
            <person name="Varga T."/>
            <person name="Krizsan K."/>
            <person name="Foldi C."/>
            <person name="Dima B."/>
            <person name="Sanchez-Garcia M."/>
            <person name="Sanchez-Ramirez S."/>
            <person name="Szollosi G.J."/>
            <person name="Szarkandi J.G."/>
            <person name="Papp V."/>
            <person name="Albert L."/>
            <person name="Andreopoulos W."/>
            <person name="Angelini C."/>
            <person name="Antonin V."/>
            <person name="Barry K.W."/>
            <person name="Bougher N.L."/>
            <person name="Buchanan P."/>
            <person name="Buyck B."/>
            <person name="Bense V."/>
            <person name="Catcheside P."/>
            <person name="Chovatia M."/>
            <person name="Cooper J."/>
            <person name="Damon W."/>
            <person name="Desjardin D."/>
            <person name="Finy P."/>
            <person name="Geml J."/>
            <person name="Haridas S."/>
            <person name="Hughes K."/>
            <person name="Justo A."/>
            <person name="Karasinski D."/>
            <person name="Kautmanova I."/>
            <person name="Kiss B."/>
            <person name="Kocsube S."/>
            <person name="Kotiranta H."/>
            <person name="LaButti K.M."/>
            <person name="Lechner B.E."/>
            <person name="Liimatainen K."/>
            <person name="Lipzen A."/>
            <person name="Lukacs Z."/>
            <person name="Mihaltcheva S."/>
            <person name="Morgado L.N."/>
            <person name="Niskanen T."/>
            <person name="Noordeloos M.E."/>
            <person name="Ohm R.A."/>
            <person name="Ortiz-Santana B."/>
            <person name="Ovrebo C."/>
            <person name="Racz N."/>
            <person name="Riley R."/>
            <person name="Savchenko A."/>
            <person name="Shiryaev A."/>
            <person name="Soop K."/>
            <person name="Spirin V."/>
            <person name="Szebenyi C."/>
            <person name="Tomsovsky M."/>
            <person name="Tulloss R.E."/>
            <person name="Uehling J."/>
            <person name="Grigoriev I.V."/>
            <person name="Vagvolgyi C."/>
            <person name="Papp T."/>
            <person name="Martin F.M."/>
            <person name="Miettinen O."/>
            <person name="Hibbett D.S."/>
            <person name="Nagy L.G."/>
        </authorList>
    </citation>
    <scope>NUCLEOTIDE SEQUENCE [LARGE SCALE GENOMIC DNA]</scope>
    <source>
        <strain evidence="2 3">FP101781</strain>
    </source>
</reference>
<evidence type="ECO:0000313" key="3">
    <source>
        <dbReference type="Proteomes" id="UP000298030"/>
    </source>
</evidence>